<sequence>MRLQHLQWRRLNSDHSLAVFADEVGIADASYLGKMFRRRFGQTPAAFRWDARERRRPA</sequence>
<reference evidence="4 5" key="1">
    <citation type="submission" date="2019-12" db="EMBL/GenBank/DDBJ databases">
        <title>Comparative genomics gives insights into the taxonomy of the Azoarcus-Aromatoleum group and reveals separate origins of nif in the plant-associated Azoarcus and non-plant-associated Aromatoleum sub-groups.</title>
        <authorList>
            <person name="Lafos M."/>
            <person name="Maluk M."/>
            <person name="Batista M."/>
            <person name="Junghare M."/>
            <person name="Carmona M."/>
            <person name="Faoro H."/>
            <person name="Cruz L.M."/>
            <person name="Battistoni F."/>
            <person name="De Souza E."/>
            <person name="Pedrosa F."/>
            <person name="Chen W.-M."/>
            <person name="Poole P.S."/>
            <person name="Dixon R.A."/>
            <person name="James E.K."/>
        </authorList>
    </citation>
    <scope>NUCLEOTIDE SEQUENCE [LARGE SCALE GENOMIC DNA]</scope>
    <source>
        <strain evidence="4 5">ToN1</strain>
    </source>
</reference>
<dbReference type="Pfam" id="PF12833">
    <property type="entry name" value="HTH_18"/>
    <property type="match status" value="1"/>
</dbReference>
<feature type="domain" description="HTH araC/xylS-type" evidence="3">
    <location>
        <begin position="1"/>
        <end position="50"/>
    </location>
</feature>
<keyword evidence="1" id="KW-0805">Transcription regulation</keyword>
<evidence type="ECO:0000313" key="5">
    <source>
        <dbReference type="Proteomes" id="UP000652074"/>
    </source>
</evidence>
<name>A0ABX1MLG5_9RHOO</name>
<gene>
    <name evidence="4" type="ORF">GPA26_05690</name>
</gene>
<accession>A0ABX1MLG5</accession>
<dbReference type="Gene3D" id="1.10.10.60">
    <property type="entry name" value="Homeodomain-like"/>
    <property type="match status" value="1"/>
</dbReference>
<dbReference type="InterPro" id="IPR009057">
    <property type="entry name" value="Homeodomain-like_sf"/>
</dbReference>
<dbReference type="RefSeq" id="WP_169205403.1">
    <property type="nucleotide sequence ID" value="NZ_CP059560.1"/>
</dbReference>
<evidence type="ECO:0000259" key="3">
    <source>
        <dbReference type="PROSITE" id="PS01124"/>
    </source>
</evidence>
<proteinExistence type="predicted"/>
<dbReference type="InterPro" id="IPR018060">
    <property type="entry name" value="HTH_AraC"/>
</dbReference>
<evidence type="ECO:0000256" key="1">
    <source>
        <dbReference type="ARBA" id="ARBA00023015"/>
    </source>
</evidence>
<comment type="caution">
    <text evidence="4">The sequence shown here is derived from an EMBL/GenBank/DDBJ whole genome shotgun (WGS) entry which is preliminary data.</text>
</comment>
<protein>
    <submittedName>
        <fullName evidence="4">Helix-turn-helix domain-containing protein</fullName>
    </submittedName>
</protein>
<evidence type="ECO:0000313" key="4">
    <source>
        <dbReference type="EMBL" id="NMF87970.1"/>
    </source>
</evidence>
<organism evidence="4 5">
    <name type="scientific">Aromatoleum petrolei</name>
    <dbReference type="NCBI Taxonomy" id="76116"/>
    <lineage>
        <taxon>Bacteria</taxon>
        <taxon>Pseudomonadati</taxon>
        <taxon>Pseudomonadota</taxon>
        <taxon>Betaproteobacteria</taxon>
        <taxon>Rhodocyclales</taxon>
        <taxon>Rhodocyclaceae</taxon>
        <taxon>Aromatoleum</taxon>
    </lineage>
</organism>
<dbReference type="PROSITE" id="PS01124">
    <property type="entry name" value="HTH_ARAC_FAMILY_2"/>
    <property type="match status" value="1"/>
</dbReference>
<dbReference type="Proteomes" id="UP000652074">
    <property type="component" value="Unassembled WGS sequence"/>
</dbReference>
<evidence type="ECO:0000256" key="2">
    <source>
        <dbReference type="ARBA" id="ARBA00023163"/>
    </source>
</evidence>
<keyword evidence="5" id="KW-1185">Reference proteome</keyword>
<dbReference type="EMBL" id="WTVR01000008">
    <property type="protein sequence ID" value="NMF87970.1"/>
    <property type="molecule type" value="Genomic_DNA"/>
</dbReference>
<keyword evidence="2" id="KW-0804">Transcription</keyword>
<dbReference type="SUPFAM" id="SSF46689">
    <property type="entry name" value="Homeodomain-like"/>
    <property type="match status" value="1"/>
</dbReference>